<dbReference type="SMART" id="SM01235">
    <property type="entry name" value="Haem_bd"/>
    <property type="match status" value="1"/>
</dbReference>
<keyword evidence="3" id="KW-1185">Reference proteome</keyword>
<dbReference type="AlphaFoldDB" id="A0A9E8SS58"/>
<dbReference type="Pfam" id="PF14376">
    <property type="entry name" value="Haem_bd"/>
    <property type="match status" value="1"/>
</dbReference>
<dbReference type="KEGG" id="dpf:ON006_13600"/>
<evidence type="ECO:0000259" key="1">
    <source>
        <dbReference type="SMART" id="SM01235"/>
    </source>
</evidence>
<name>A0A9E8SS58_9BACT</name>
<accession>A0A9E8SS58</accession>
<dbReference type="Proteomes" id="UP001164653">
    <property type="component" value="Chromosome"/>
</dbReference>
<reference evidence="2" key="1">
    <citation type="submission" date="2022-11" db="EMBL/GenBank/DDBJ databases">
        <title>Dyadobacter pollutisoli sp. nov., isolated from plastic dumped soil.</title>
        <authorList>
            <person name="Kim J.M."/>
            <person name="Kim K.R."/>
            <person name="Lee J.K."/>
            <person name="Hao L."/>
            <person name="Jeon C.O."/>
        </authorList>
    </citation>
    <scope>NUCLEOTIDE SEQUENCE</scope>
    <source>
        <strain evidence="2">U1</strain>
    </source>
</reference>
<organism evidence="2 3">
    <name type="scientific">Dyadobacter pollutisoli</name>
    <dbReference type="NCBI Taxonomy" id="2910158"/>
    <lineage>
        <taxon>Bacteria</taxon>
        <taxon>Pseudomonadati</taxon>
        <taxon>Bacteroidota</taxon>
        <taxon>Cytophagia</taxon>
        <taxon>Cytophagales</taxon>
        <taxon>Spirosomataceae</taxon>
        <taxon>Dyadobacter</taxon>
    </lineage>
</organism>
<dbReference type="RefSeq" id="WP_244820339.1">
    <property type="nucleotide sequence ID" value="NZ_CP112998.1"/>
</dbReference>
<gene>
    <name evidence="2" type="ORF">ON006_13600</name>
</gene>
<feature type="domain" description="Haem-binding" evidence="1">
    <location>
        <begin position="10"/>
        <end position="146"/>
    </location>
</feature>
<dbReference type="EMBL" id="CP112998">
    <property type="protein sequence ID" value="WAC14972.1"/>
    <property type="molecule type" value="Genomic_DNA"/>
</dbReference>
<dbReference type="InterPro" id="IPR025992">
    <property type="entry name" value="Haem-bd"/>
</dbReference>
<sequence length="169" mass="19594">MFKKILFTLLITLVIIQFIRPEQNLSDDQSNAMSTKYVVPADVNEILTVACNDCHSNKTNYPWYASIQPTAWWLDHHVQEGKSELNFSTFTRMPIAVQNHKFDEIIDEVKEKKMPLPSYTWLGLHSGADLTDAQRQVLISWAQTQMEQLKNQYPADSLKMKRRPAPKNE</sequence>
<proteinExistence type="predicted"/>
<evidence type="ECO:0000313" key="3">
    <source>
        <dbReference type="Proteomes" id="UP001164653"/>
    </source>
</evidence>
<evidence type="ECO:0000313" key="2">
    <source>
        <dbReference type="EMBL" id="WAC14972.1"/>
    </source>
</evidence>
<protein>
    <submittedName>
        <fullName evidence="2">Heme-binding domain-containing protein</fullName>
    </submittedName>
</protein>